<evidence type="ECO:0000313" key="2">
    <source>
        <dbReference type="Proteomes" id="UP001066276"/>
    </source>
</evidence>
<organism evidence="1 2">
    <name type="scientific">Pleurodeles waltl</name>
    <name type="common">Iberian ribbed newt</name>
    <dbReference type="NCBI Taxonomy" id="8319"/>
    <lineage>
        <taxon>Eukaryota</taxon>
        <taxon>Metazoa</taxon>
        <taxon>Chordata</taxon>
        <taxon>Craniata</taxon>
        <taxon>Vertebrata</taxon>
        <taxon>Euteleostomi</taxon>
        <taxon>Amphibia</taxon>
        <taxon>Batrachia</taxon>
        <taxon>Caudata</taxon>
        <taxon>Salamandroidea</taxon>
        <taxon>Salamandridae</taxon>
        <taxon>Pleurodelinae</taxon>
        <taxon>Pleurodeles</taxon>
    </lineage>
</organism>
<sequence>MLGGRSSNKHTGKPAEQLLFSEALRQSRTSSPAPKVHPPCQFCNMTDPTQGATVDRIRQEISAVGRRLEGMDGRMASLTEETKSLRLDIAGFQLRVTNLEQRVMTMEAQAVLTPDRDQELLYLCNKIIDLEDRSRWDNVRFLGFPENKGGADVQSFLKVTLPKLTGLTFNPPPLSFKERIDSVPNAETGMTTLTDYSLFLATRRLGNSCRQPSHMAHSG</sequence>
<proteinExistence type="predicted"/>
<evidence type="ECO:0008006" key="3">
    <source>
        <dbReference type="Google" id="ProtNLM"/>
    </source>
</evidence>
<evidence type="ECO:0000313" key="1">
    <source>
        <dbReference type="EMBL" id="KAJ1117946.1"/>
    </source>
</evidence>
<dbReference type="Gene3D" id="1.20.5.340">
    <property type="match status" value="1"/>
</dbReference>
<protein>
    <recommendedName>
        <fullName evidence="3">Tick transposon</fullName>
    </recommendedName>
</protein>
<dbReference type="EMBL" id="JANPWB010000012">
    <property type="protein sequence ID" value="KAJ1117946.1"/>
    <property type="molecule type" value="Genomic_DNA"/>
</dbReference>
<accession>A0AAV7NPX3</accession>
<comment type="caution">
    <text evidence="1">The sequence shown here is derived from an EMBL/GenBank/DDBJ whole genome shotgun (WGS) entry which is preliminary data.</text>
</comment>
<keyword evidence="2" id="KW-1185">Reference proteome</keyword>
<gene>
    <name evidence="1" type="ORF">NDU88_006141</name>
</gene>
<dbReference type="AlphaFoldDB" id="A0AAV7NPX3"/>
<reference evidence="1" key="1">
    <citation type="journal article" date="2022" name="bioRxiv">
        <title>Sequencing and chromosome-scale assembly of the giantPleurodeles waltlgenome.</title>
        <authorList>
            <person name="Brown T."/>
            <person name="Elewa A."/>
            <person name="Iarovenko S."/>
            <person name="Subramanian E."/>
            <person name="Araus A.J."/>
            <person name="Petzold A."/>
            <person name="Susuki M."/>
            <person name="Suzuki K.-i.T."/>
            <person name="Hayashi T."/>
            <person name="Toyoda A."/>
            <person name="Oliveira C."/>
            <person name="Osipova E."/>
            <person name="Leigh N.D."/>
            <person name="Simon A."/>
            <person name="Yun M.H."/>
        </authorList>
    </citation>
    <scope>NUCLEOTIDE SEQUENCE</scope>
    <source>
        <strain evidence="1">20211129_DDA</strain>
        <tissue evidence="1">Liver</tissue>
    </source>
</reference>
<name>A0AAV7NPX3_PLEWA</name>
<dbReference type="Proteomes" id="UP001066276">
    <property type="component" value="Chromosome 8"/>
</dbReference>